<keyword evidence="4" id="KW-1185">Reference proteome</keyword>
<dbReference type="Proteomes" id="UP000298458">
    <property type="component" value="Unassembled WGS sequence"/>
</dbReference>
<dbReference type="RefSeq" id="WP_135768142.1">
    <property type="nucleotide sequence ID" value="NZ_RQET01000007.1"/>
</dbReference>
<dbReference type="GO" id="GO:0032422">
    <property type="term" value="F:purine-rich negative regulatory element binding"/>
    <property type="evidence" value="ECO:0007669"/>
    <property type="project" value="InterPro"/>
</dbReference>
<evidence type="ECO:0000313" key="3">
    <source>
        <dbReference type="EMBL" id="TGK10255.1"/>
    </source>
</evidence>
<protein>
    <submittedName>
        <fullName evidence="3">DNA-binding protein</fullName>
    </submittedName>
</protein>
<sequence length="79" mass="9090">MDSEILTEKVATQSKKFLVDLKRNENGYYLKVSEWSNSKKSSIFIPAEGVGRMIEVLRKFQTLIEEGSVEEMDFPSSRN</sequence>
<dbReference type="SMART" id="SM00712">
    <property type="entry name" value="PUR"/>
    <property type="match status" value="1"/>
</dbReference>
<evidence type="ECO:0000256" key="1">
    <source>
        <dbReference type="ARBA" id="ARBA00009251"/>
    </source>
</evidence>
<accession>A0A4V3JDJ5</accession>
<dbReference type="Gene3D" id="3.10.450.700">
    <property type="match status" value="1"/>
</dbReference>
<reference evidence="3" key="1">
    <citation type="journal article" date="2019" name="PLoS Negl. Trop. Dis.">
        <title>Revisiting the worldwide diversity of Leptospira species in the environment.</title>
        <authorList>
            <person name="Vincent A.T."/>
            <person name="Schiettekatte O."/>
            <person name="Bourhy P."/>
            <person name="Veyrier F.J."/>
            <person name="Picardeau M."/>
        </authorList>
    </citation>
    <scope>NUCLEOTIDE SEQUENCE [LARGE SCALE GENOMIC DNA]</scope>
    <source>
        <strain evidence="3">SSW15</strain>
    </source>
</reference>
<gene>
    <name evidence="3" type="ORF">EHO60_10465</name>
</gene>
<name>A0A4V3JDJ5_9LEPT</name>
<dbReference type="AlphaFoldDB" id="A0A4V3JDJ5"/>
<evidence type="ECO:0000256" key="2">
    <source>
        <dbReference type="ARBA" id="ARBA00023125"/>
    </source>
</evidence>
<dbReference type="GO" id="GO:0000977">
    <property type="term" value="F:RNA polymerase II transcription regulatory region sequence-specific DNA binding"/>
    <property type="evidence" value="ECO:0007669"/>
    <property type="project" value="InterPro"/>
</dbReference>
<evidence type="ECO:0000313" key="4">
    <source>
        <dbReference type="Proteomes" id="UP000298458"/>
    </source>
</evidence>
<organism evidence="3 4">
    <name type="scientific">Leptospira fletcheri</name>
    <dbReference type="NCBI Taxonomy" id="2484981"/>
    <lineage>
        <taxon>Bacteria</taxon>
        <taxon>Pseudomonadati</taxon>
        <taxon>Spirochaetota</taxon>
        <taxon>Spirochaetia</taxon>
        <taxon>Leptospirales</taxon>
        <taxon>Leptospiraceae</taxon>
        <taxon>Leptospira</taxon>
    </lineage>
</organism>
<dbReference type="InterPro" id="IPR006628">
    <property type="entry name" value="PUR-bd_fam"/>
</dbReference>
<dbReference type="EMBL" id="RQET01000007">
    <property type="protein sequence ID" value="TGK10255.1"/>
    <property type="molecule type" value="Genomic_DNA"/>
</dbReference>
<comment type="similarity">
    <text evidence="1">Belongs to the PUR DNA-binding protein family.</text>
</comment>
<keyword evidence="2 3" id="KW-0238">DNA-binding</keyword>
<comment type="caution">
    <text evidence="3">The sequence shown here is derived from an EMBL/GenBank/DDBJ whole genome shotgun (WGS) entry which is preliminary data.</text>
</comment>
<dbReference type="Pfam" id="PF04845">
    <property type="entry name" value="PurA"/>
    <property type="match status" value="1"/>
</dbReference>
<dbReference type="OrthoDB" id="334936at2"/>
<proteinExistence type="inferred from homology"/>